<dbReference type="HOGENOM" id="CLU_036666_0_0_4"/>
<dbReference type="RefSeq" id="WP_038489930.1">
    <property type="nucleotide sequence ID" value="NZ_BCTH01000112.1"/>
</dbReference>
<dbReference type="FunFam" id="3.20.20.70:FF:000058">
    <property type="entry name" value="2-dehydro-3-deoxyphosphooctonate aldolase"/>
    <property type="match status" value="1"/>
</dbReference>
<keyword evidence="7 9" id="KW-0448">Lipopolysaccharide biosynthesis</keyword>
<evidence type="ECO:0000256" key="5">
    <source>
        <dbReference type="ARBA" id="ARBA00022490"/>
    </source>
</evidence>
<dbReference type="Proteomes" id="UP000027604">
    <property type="component" value="Chromosome I"/>
</dbReference>
<dbReference type="AlphaFoldDB" id="W0V3P1"/>
<keyword evidence="6 9" id="KW-0808">Transferase</keyword>
<keyword evidence="12" id="KW-1185">Reference proteome</keyword>
<dbReference type="PANTHER" id="PTHR21057">
    <property type="entry name" value="PHOSPHO-2-DEHYDRO-3-DEOXYHEPTONATE ALDOLASE"/>
    <property type="match status" value="1"/>
</dbReference>
<reference evidence="11 12" key="1">
    <citation type="journal article" date="2015" name="Genome Announc.">
        <title>Genome Sequence of Mushroom Soft-Rot Pathogen Janthinobacterium agaricidamnosum.</title>
        <authorList>
            <person name="Graupner K."/>
            <person name="Lackner G."/>
            <person name="Hertweck C."/>
        </authorList>
    </citation>
    <scope>NUCLEOTIDE SEQUENCE [LARGE SCALE GENOMIC DNA]</scope>
    <source>
        <strain evidence="12">NBRC 102515 / DSM 9628</strain>
    </source>
</reference>
<gene>
    <name evidence="9 11" type="primary">kdsA</name>
    <name evidence="11" type="ORF">GJA_1300</name>
</gene>
<evidence type="ECO:0000256" key="9">
    <source>
        <dbReference type="HAMAP-Rule" id="MF_00056"/>
    </source>
</evidence>
<dbReference type="PATRIC" id="fig|1349767.4.peg.3016"/>
<dbReference type="EMBL" id="HG322949">
    <property type="protein sequence ID" value="CDG81953.1"/>
    <property type="molecule type" value="Genomic_DNA"/>
</dbReference>
<dbReference type="NCBIfam" id="NF003543">
    <property type="entry name" value="PRK05198.1"/>
    <property type="match status" value="1"/>
</dbReference>
<comment type="similarity">
    <text evidence="4 9">Belongs to the KdsA family.</text>
</comment>
<evidence type="ECO:0000313" key="12">
    <source>
        <dbReference type="Proteomes" id="UP000027604"/>
    </source>
</evidence>
<dbReference type="NCBIfam" id="NF009109">
    <property type="entry name" value="PRK12457.1"/>
    <property type="match status" value="1"/>
</dbReference>
<proteinExistence type="inferred from homology"/>
<evidence type="ECO:0000313" key="11">
    <source>
        <dbReference type="EMBL" id="CDG81953.1"/>
    </source>
</evidence>
<evidence type="ECO:0000256" key="4">
    <source>
        <dbReference type="ARBA" id="ARBA00010499"/>
    </source>
</evidence>
<accession>W0V3P1</accession>
<dbReference type="GO" id="GO:0019294">
    <property type="term" value="P:keto-3-deoxy-D-manno-octulosonic acid biosynthetic process"/>
    <property type="evidence" value="ECO:0007669"/>
    <property type="project" value="UniProtKB-UniRule"/>
</dbReference>
<evidence type="ECO:0000256" key="8">
    <source>
        <dbReference type="ARBA" id="ARBA00049112"/>
    </source>
</evidence>
<evidence type="ECO:0000256" key="3">
    <source>
        <dbReference type="ARBA" id="ARBA00004845"/>
    </source>
</evidence>
<organism evidence="11 12">
    <name type="scientific">Janthinobacterium agaricidamnosum NBRC 102515 = DSM 9628</name>
    <dbReference type="NCBI Taxonomy" id="1349767"/>
    <lineage>
        <taxon>Bacteria</taxon>
        <taxon>Pseudomonadati</taxon>
        <taxon>Pseudomonadota</taxon>
        <taxon>Betaproteobacteria</taxon>
        <taxon>Burkholderiales</taxon>
        <taxon>Oxalobacteraceae</taxon>
        <taxon>Janthinobacterium</taxon>
    </lineage>
</organism>
<dbReference type="eggNOG" id="COG2877">
    <property type="taxonomic scope" value="Bacteria"/>
</dbReference>
<dbReference type="HAMAP" id="MF_00056">
    <property type="entry name" value="KDO8P_synth"/>
    <property type="match status" value="1"/>
</dbReference>
<dbReference type="Pfam" id="PF00793">
    <property type="entry name" value="DAHP_synth_1"/>
    <property type="match status" value="1"/>
</dbReference>
<evidence type="ECO:0000256" key="7">
    <source>
        <dbReference type="ARBA" id="ARBA00022985"/>
    </source>
</evidence>
<dbReference type="UniPathway" id="UPA00357">
    <property type="reaction ID" value="UER00474"/>
</dbReference>
<dbReference type="InterPro" id="IPR013785">
    <property type="entry name" value="Aldolase_TIM"/>
</dbReference>
<evidence type="ECO:0000259" key="10">
    <source>
        <dbReference type="Pfam" id="PF00793"/>
    </source>
</evidence>
<dbReference type="Gene3D" id="3.20.20.70">
    <property type="entry name" value="Aldolase class I"/>
    <property type="match status" value="1"/>
</dbReference>
<sequence length="279" mass="30289">MVKVNDINVSNDGSFVLFGGINVLESRDLALRSCEEYVRVTQKLGIPYVFKASFDKANRSSIHSYRGPGLEEGMRIFQDVKAAFGVPLITDVHEPWQAAQVAEVVDVLQLPAFLARQTDLVVALAKTGKVINIKKPQFLSPGQMANIVEKFKEAGNDQLILCDRGTCLGYDNLVVDMLGFGVMKKTCDNLPIIFDVTHALQQRDPGGAASGGRRQQVADLARAGLAVGLAGLFLESHPDPDNARCDGPSALPLDKLEPFLTQLKALDDLVKSFPALNIN</sequence>
<evidence type="ECO:0000256" key="1">
    <source>
        <dbReference type="ARBA" id="ARBA00004496"/>
    </source>
</evidence>
<comment type="catalytic activity">
    <reaction evidence="8 9">
        <text>D-arabinose 5-phosphate + phosphoenolpyruvate + H2O = 3-deoxy-alpha-D-manno-2-octulosonate-8-phosphate + phosphate</text>
        <dbReference type="Rhea" id="RHEA:14053"/>
        <dbReference type="ChEBI" id="CHEBI:15377"/>
        <dbReference type="ChEBI" id="CHEBI:43474"/>
        <dbReference type="ChEBI" id="CHEBI:57693"/>
        <dbReference type="ChEBI" id="CHEBI:58702"/>
        <dbReference type="ChEBI" id="CHEBI:85985"/>
        <dbReference type="EC" id="2.5.1.55"/>
    </reaction>
</comment>
<dbReference type="GO" id="GO:0008676">
    <property type="term" value="F:3-deoxy-8-phosphooctulonate synthase activity"/>
    <property type="evidence" value="ECO:0007669"/>
    <property type="project" value="UniProtKB-UniRule"/>
</dbReference>
<dbReference type="GO" id="GO:0005737">
    <property type="term" value="C:cytoplasm"/>
    <property type="evidence" value="ECO:0007669"/>
    <property type="project" value="UniProtKB-SubCell"/>
</dbReference>
<dbReference type="UniPathway" id="UPA00030"/>
<evidence type="ECO:0000256" key="6">
    <source>
        <dbReference type="ARBA" id="ARBA00022679"/>
    </source>
</evidence>
<dbReference type="NCBIfam" id="TIGR01362">
    <property type="entry name" value="KDO8P_synth"/>
    <property type="match status" value="1"/>
</dbReference>
<dbReference type="InterPro" id="IPR006269">
    <property type="entry name" value="KDO8P_synthase"/>
</dbReference>
<dbReference type="SUPFAM" id="SSF51569">
    <property type="entry name" value="Aldolase"/>
    <property type="match status" value="1"/>
</dbReference>
<name>W0V3P1_9BURK</name>
<dbReference type="InterPro" id="IPR006218">
    <property type="entry name" value="DAHP1/KDSA"/>
</dbReference>
<comment type="pathway">
    <text evidence="3 9">Carbohydrate biosynthesis; 3-deoxy-D-manno-octulosonate biosynthesis; 3-deoxy-D-manno-octulosonate from D-ribulose 5-phosphate: step 2/3.</text>
</comment>
<evidence type="ECO:0000256" key="2">
    <source>
        <dbReference type="ARBA" id="ARBA00004756"/>
    </source>
</evidence>
<feature type="domain" description="DAHP synthetase I/KDSA" evidence="10">
    <location>
        <begin position="6"/>
        <end position="271"/>
    </location>
</feature>
<comment type="pathway">
    <text evidence="2">Bacterial outer membrane biogenesis; lipopolysaccharide biosynthesis.</text>
</comment>
<keyword evidence="5 9" id="KW-0963">Cytoplasm</keyword>
<protein>
    <recommendedName>
        <fullName evidence="9">2-dehydro-3-deoxyphosphooctonate aldolase</fullName>
        <ecNumber evidence="9">2.5.1.55</ecNumber>
    </recommendedName>
    <alternativeName>
        <fullName evidence="9">3-deoxy-D-manno-octulosonic acid 8-phosphate synthase</fullName>
    </alternativeName>
    <alternativeName>
        <fullName evidence="9">KDO-8-phosphate synthase</fullName>
        <shortName evidence="9">KDO 8-P synthase</shortName>
        <shortName evidence="9">KDOPS</shortName>
    </alternativeName>
    <alternativeName>
        <fullName evidence="9">Phospho-2-dehydro-3-deoxyoctonate aldolase</fullName>
    </alternativeName>
</protein>
<dbReference type="KEGG" id="jag:GJA_1300"/>
<comment type="subcellular location">
    <subcellularLocation>
        <location evidence="1 9">Cytoplasm</location>
    </subcellularLocation>
</comment>
<dbReference type="OrthoDB" id="9776934at2"/>
<dbReference type="EC" id="2.5.1.55" evidence="9"/>
<dbReference type="STRING" id="1349767.GJA_1300"/>